<feature type="compositionally biased region" description="Basic and acidic residues" evidence="1">
    <location>
        <begin position="153"/>
        <end position="164"/>
    </location>
</feature>
<gene>
    <name evidence="2" type="ORF">KSF_081710</name>
</gene>
<sequence length="164" mass="18688">MTNSREVSPSRQKELKEIERAHQSGSSGDFFRPDQSGSSGQKGSEEAERGRQREQTRKLSIRATSPVEGTEKRLLVSRDNQQELVYGEEARFMLTANERIGAGPTRPEEQRMNEEKFKKVKEALLVNGEKSYTDQGTGWKFDLEEEAVQAKQPENRGFDPIRNL</sequence>
<organism evidence="2 3">
    <name type="scientific">Reticulibacter mediterranei</name>
    <dbReference type="NCBI Taxonomy" id="2778369"/>
    <lineage>
        <taxon>Bacteria</taxon>
        <taxon>Bacillati</taxon>
        <taxon>Chloroflexota</taxon>
        <taxon>Ktedonobacteria</taxon>
        <taxon>Ktedonobacterales</taxon>
        <taxon>Reticulibacteraceae</taxon>
        <taxon>Reticulibacter</taxon>
    </lineage>
</organism>
<keyword evidence="3" id="KW-1185">Reference proteome</keyword>
<accession>A0A8J3N708</accession>
<evidence type="ECO:0000313" key="3">
    <source>
        <dbReference type="Proteomes" id="UP000597444"/>
    </source>
</evidence>
<dbReference type="Proteomes" id="UP000597444">
    <property type="component" value="Unassembled WGS sequence"/>
</dbReference>
<comment type="caution">
    <text evidence="2">The sequence shown here is derived from an EMBL/GenBank/DDBJ whole genome shotgun (WGS) entry which is preliminary data.</text>
</comment>
<feature type="region of interest" description="Disordered" evidence="1">
    <location>
        <begin position="144"/>
        <end position="164"/>
    </location>
</feature>
<evidence type="ECO:0000256" key="1">
    <source>
        <dbReference type="SAM" id="MobiDB-lite"/>
    </source>
</evidence>
<protein>
    <submittedName>
        <fullName evidence="2">Uncharacterized protein</fullName>
    </submittedName>
</protein>
<reference evidence="2" key="1">
    <citation type="submission" date="2020-10" db="EMBL/GenBank/DDBJ databases">
        <title>Taxonomic study of unclassified bacteria belonging to the class Ktedonobacteria.</title>
        <authorList>
            <person name="Yabe S."/>
            <person name="Wang C.M."/>
            <person name="Zheng Y."/>
            <person name="Sakai Y."/>
            <person name="Cavaletti L."/>
            <person name="Monciardini P."/>
            <person name="Donadio S."/>
        </authorList>
    </citation>
    <scope>NUCLEOTIDE SEQUENCE</scope>
    <source>
        <strain evidence="2">ID150040</strain>
    </source>
</reference>
<dbReference type="AlphaFoldDB" id="A0A8J3N708"/>
<proteinExistence type="predicted"/>
<feature type="compositionally biased region" description="Basic and acidic residues" evidence="1">
    <location>
        <begin position="11"/>
        <end position="22"/>
    </location>
</feature>
<feature type="compositionally biased region" description="Basic and acidic residues" evidence="1">
    <location>
        <begin position="43"/>
        <end position="57"/>
    </location>
</feature>
<evidence type="ECO:0000313" key="2">
    <source>
        <dbReference type="EMBL" id="GHO98123.1"/>
    </source>
</evidence>
<dbReference type="EMBL" id="BNJK01000002">
    <property type="protein sequence ID" value="GHO98123.1"/>
    <property type="molecule type" value="Genomic_DNA"/>
</dbReference>
<feature type="compositionally biased region" description="Polar residues" evidence="1">
    <location>
        <begin position="1"/>
        <end position="10"/>
    </location>
</feature>
<name>A0A8J3N708_9CHLR</name>
<feature type="region of interest" description="Disordered" evidence="1">
    <location>
        <begin position="1"/>
        <end position="72"/>
    </location>
</feature>